<dbReference type="PROSITE" id="PS51257">
    <property type="entry name" value="PROKAR_LIPOPROTEIN"/>
    <property type="match status" value="1"/>
</dbReference>
<dbReference type="PANTHER" id="PTHR30085:SF6">
    <property type="entry name" value="ABC TRANSPORTER GLUTAMINE-BINDING PROTEIN GLNH"/>
    <property type="match status" value="1"/>
</dbReference>
<keyword evidence="2" id="KW-0813">Transport</keyword>
<comment type="caution">
    <text evidence="6">The sequence shown here is derived from an EMBL/GenBank/DDBJ whole genome shotgun (WGS) entry which is preliminary data.</text>
</comment>
<name>A0ABS6W9G5_9BIFI</name>
<sequence length="288" mass="28862">MTGIAMRASRRTAAAALCAVVVASAAGCATDGTAAVELPVGPALTVGVPGGQPGLAVLRGEGYEGFDIDVAEYIARDLGYARKQIVYVPVDAAERDRAVNEGVVDVMVGYAAVGDGTDAASDDVEIAGAYLSGGLDLLIRGDESGDIASASSMDGRVACTSRGAAAATALREAAPGVAIQERDSVAQCVTALMIGEADAVAADGAVLAGFAAEHGEGYLVTLGRPYADSWRGVAVRGGDDELADRIALALRAMVADGTWDACAAELRAGTGYDPGEAPAPMRDVPSDG</sequence>
<proteinExistence type="inferred from homology"/>
<feature type="chain" id="PRO_5045364713" evidence="4">
    <location>
        <begin position="26"/>
        <end position="288"/>
    </location>
</feature>
<dbReference type="Proteomes" id="UP000812844">
    <property type="component" value="Unassembled WGS sequence"/>
</dbReference>
<feature type="domain" description="Solute-binding protein family 3/N-terminal" evidence="5">
    <location>
        <begin position="43"/>
        <end position="274"/>
    </location>
</feature>
<gene>
    <name evidence="6" type="ORF">KIH73_05520</name>
</gene>
<comment type="similarity">
    <text evidence="1">Belongs to the bacterial solute-binding protein 3 family.</text>
</comment>
<evidence type="ECO:0000259" key="5">
    <source>
        <dbReference type="SMART" id="SM00062"/>
    </source>
</evidence>
<evidence type="ECO:0000256" key="2">
    <source>
        <dbReference type="ARBA" id="ARBA00022448"/>
    </source>
</evidence>
<dbReference type="PANTHER" id="PTHR30085">
    <property type="entry name" value="AMINO ACID ABC TRANSPORTER PERMEASE"/>
    <property type="match status" value="1"/>
</dbReference>
<dbReference type="InterPro" id="IPR001638">
    <property type="entry name" value="Solute-binding_3/MltF_N"/>
</dbReference>
<dbReference type="RefSeq" id="WP_219081390.1">
    <property type="nucleotide sequence ID" value="NZ_JAHBBD010000010.1"/>
</dbReference>
<dbReference type="InterPro" id="IPR051455">
    <property type="entry name" value="Bact_solute-bind_prot3"/>
</dbReference>
<dbReference type="EMBL" id="JAHBBD010000010">
    <property type="protein sequence ID" value="MBW3082835.1"/>
    <property type="molecule type" value="Genomic_DNA"/>
</dbReference>
<evidence type="ECO:0000256" key="1">
    <source>
        <dbReference type="ARBA" id="ARBA00010333"/>
    </source>
</evidence>
<keyword evidence="3 4" id="KW-0732">Signal</keyword>
<accession>A0ABS6W9G5</accession>
<feature type="signal peptide" evidence="4">
    <location>
        <begin position="1"/>
        <end position="25"/>
    </location>
</feature>
<evidence type="ECO:0000256" key="3">
    <source>
        <dbReference type="ARBA" id="ARBA00022729"/>
    </source>
</evidence>
<evidence type="ECO:0000313" key="7">
    <source>
        <dbReference type="Proteomes" id="UP000812844"/>
    </source>
</evidence>
<dbReference type="SMART" id="SM00062">
    <property type="entry name" value="PBPb"/>
    <property type="match status" value="1"/>
</dbReference>
<dbReference type="Pfam" id="PF00497">
    <property type="entry name" value="SBP_bac_3"/>
    <property type="match status" value="1"/>
</dbReference>
<protein>
    <submittedName>
        <fullName evidence="6">Transporter substrate-binding domain-containing protein</fullName>
    </submittedName>
</protein>
<reference evidence="6 7" key="1">
    <citation type="submission" date="2021-05" db="EMBL/GenBank/DDBJ databases">
        <title>Phylogenetic classification of ten novel species belonging to the genus Bifidobacterium comprising B. colchicus sp. nov., B. abeli sp. nov., B. bicoloris sp. nov., B. guerezis sp. nov., B. rosaliae sp. nov., B. santillanensis sp. nov., B. argentati sp. nov., B. amazzoni sp. nov., B. pluviali sp. nov., and B. pinnaculum sp. nov.</title>
        <authorList>
            <person name="Lugli G.A."/>
            <person name="Ruiz Garcia L."/>
            <person name="Margolles A."/>
            <person name="Ventura M."/>
        </authorList>
    </citation>
    <scope>NUCLEOTIDE SEQUENCE [LARGE SCALE GENOMIC DNA]</scope>
    <source>
        <strain evidence="6 7">6T3</strain>
    </source>
</reference>
<keyword evidence="7" id="KW-1185">Reference proteome</keyword>
<organism evidence="6 7">
    <name type="scientific">Bifidobacterium phasiani</name>
    <dbReference type="NCBI Taxonomy" id="2834431"/>
    <lineage>
        <taxon>Bacteria</taxon>
        <taxon>Bacillati</taxon>
        <taxon>Actinomycetota</taxon>
        <taxon>Actinomycetes</taxon>
        <taxon>Bifidobacteriales</taxon>
        <taxon>Bifidobacteriaceae</taxon>
        <taxon>Bifidobacterium</taxon>
    </lineage>
</organism>
<evidence type="ECO:0000313" key="6">
    <source>
        <dbReference type="EMBL" id="MBW3082835.1"/>
    </source>
</evidence>
<evidence type="ECO:0000256" key="4">
    <source>
        <dbReference type="SAM" id="SignalP"/>
    </source>
</evidence>